<dbReference type="InterPro" id="IPR000653">
    <property type="entry name" value="DegT/StrS_aminotransferase"/>
</dbReference>
<name>A0ABS4VRF7_9PSEU</name>
<gene>
    <name evidence="4" type="ORF">JOF36_002052</name>
</gene>
<organism evidence="4 5">
    <name type="scientific">Pseudonocardia parietis</name>
    <dbReference type="NCBI Taxonomy" id="570936"/>
    <lineage>
        <taxon>Bacteria</taxon>
        <taxon>Bacillati</taxon>
        <taxon>Actinomycetota</taxon>
        <taxon>Actinomycetes</taxon>
        <taxon>Pseudonocardiales</taxon>
        <taxon>Pseudonocardiaceae</taxon>
        <taxon>Pseudonocardia</taxon>
    </lineage>
</organism>
<dbReference type="PIRSF" id="PIRSF000390">
    <property type="entry name" value="PLP_StrS"/>
    <property type="match status" value="1"/>
</dbReference>
<dbReference type="EMBL" id="JAGINU010000001">
    <property type="protein sequence ID" value="MBP2366356.1"/>
    <property type="molecule type" value="Genomic_DNA"/>
</dbReference>
<sequence length="373" mass="39648">MTTLDVDQSPIPLLDLAEINRTVSAELDLAWRGVRGHGHFVGGAEVERFESAFAEFCEVAGAVGVANGTDALELVLAGLDIGPGDEVVLPGNTFIATAEAVCAVGAVPVFVDVLEDTLLIDPDAVAAAVTSRTAAVIAVHLYGQMADMDRLLAVAGRYGLALVEDAAQAHGARWSGRRAGSSGHGAGFSFYPGKNLGALGDGGAVTSNDRELLGRIRRIADHGRSSTDRHRHDIRGRNSRLDTLQAAVLSVKLPHLESQNARRRTVMAEYRATLPTHVVPVADDPRSETVHHLAVVRVRDRDSTVKALDRSAIGWGIHYPVPCHRQPAFAEFRTAALPITEAAAGRILSLPMSPTMTIDQVRRVASALARGAR</sequence>
<dbReference type="PANTHER" id="PTHR30244:SF36">
    <property type="entry name" value="3-OXO-GLUCOSE-6-PHOSPHATE:GLUTAMATE AMINOTRANSFERASE"/>
    <property type="match status" value="1"/>
</dbReference>
<dbReference type="Pfam" id="PF01041">
    <property type="entry name" value="DegT_DnrJ_EryC1"/>
    <property type="match status" value="1"/>
</dbReference>
<dbReference type="InterPro" id="IPR015424">
    <property type="entry name" value="PyrdxlP-dep_Trfase"/>
</dbReference>
<dbReference type="CDD" id="cd00616">
    <property type="entry name" value="AHBA_syn"/>
    <property type="match status" value="1"/>
</dbReference>
<dbReference type="InterPro" id="IPR015422">
    <property type="entry name" value="PyrdxlP-dep_Trfase_small"/>
</dbReference>
<evidence type="ECO:0000256" key="1">
    <source>
        <dbReference type="ARBA" id="ARBA00022898"/>
    </source>
</evidence>
<evidence type="ECO:0000313" key="5">
    <source>
        <dbReference type="Proteomes" id="UP001519295"/>
    </source>
</evidence>
<keyword evidence="5" id="KW-1185">Reference proteome</keyword>
<dbReference type="Gene3D" id="3.90.1150.10">
    <property type="entry name" value="Aspartate Aminotransferase, domain 1"/>
    <property type="match status" value="1"/>
</dbReference>
<dbReference type="PANTHER" id="PTHR30244">
    <property type="entry name" value="TRANSAMINASE"/>
    <property type="match status" value="1"/>
</dbReference>
<protein>
    <submittedName>
        <fullName evidence="4">dTDP-4-amino-4,6-dideoxygalactose transaminase</fullName>
    </submittedName>
</protein>
<reference evidence="4 5" key="1">
    <citation type="submission" date="2021-03" db="EMBL/GenBank/DDBJ databases">
        <title>Sequencing the genomes of 1000 actinobacteria strains.</title>
        <authorList>
            <person name="Klenk H.-P."/>
        </authorList>
    </citation>
    <scope>NUCLEOTIDE SEQUENCE [LARGE SCALE GENOMIC DNA]</scope>
    <source>
        <strain evidence="4 5">DSM 45256</strain>
    </source>
</reference>
<evidence type="ECO:0000256" key="3">
    <source>
        <dbReference type="RuleBase" id="RU004508"/>
    </source>
</evidence>
<evidence type="ECO:0000256" key="2">
    <source>
        <dbReference type="ARBA" id="ARBA00037999"/>
    </source>
</evidence>
<comment type="similarity">
    <text evidence="2 3">Belongs to the DegT/DnrJ/EryC1 family.</text>
</comment>
<evidence type="ECO:0000313" key="4">
    <source>
        <dbReference type="EMBL" id="MBP2366356.1"/>
    </source>
</evidence>
<dbReference type="Gene3D" id="3.40.640.10">
    <property type="entry name" value="Type I PLP-dependent aspartate aminotransferase-like (Major domain)"/>
    <property type="match status" value="1"/>
</dbReference>
<accession>A0ABS4VRF7</accession>
<dbReference type="InterPro" id="IPR015421">
    <property type="entry name" value="PyrdxlP-dep_Trfase_major"/>
</dbReference>
<dbReference type="RefSeq" id="WP_210026396.1">
    <property type="nucleotide sequence ID" value="NZ_JAGINU010000001.1"/>
</dbReference>
<keyword evidence="1 3" id="KW-0663">Pyridoxal phosphate</keyword>
<dbReference type="SUPFAM" id="SSF53383">
    <property type="entry name" value="PLP-dependent transferases"/>
    <property type="match status" value="1"/>
</dbReference>
<dbReference type="Proteomes" id="UP001519295">
    <property type="component" value="Unassembled WGS sequence"/>
</dbReference>
<comment type="caution">
    <text evidence="4">The sequence shown here is derived from an EMBL/GenBank/DDBJ whole genome shotgun (WGS) entry which is preliminary data.</text>
</comment>
<proteinExistence type="inferred from homology"/>